<evidence type="ECO:0000313" key="3">
    <source>
        <dbReference type="EMBL" id="RCJ37403.1"/>
    </source>
</evidence>
<accession>A0A367RNZ6</accession>
<dbReference type="Proteomes" id="UP000252107">
    <property type="component" value="Unassembled WGS sequence"/>
</dbReference>
<evidence type="ECO:0000256" key="1">
    <source>
        <dbReference type="PROSITE-ProRule" id="PRU00169"/>
    </source>
</evidence>
<feature type="domain" description="Response regulatory" evidence="2">
    <location>
        <begin position="9"/>
        <end position="125"/>
    </location>
</feature>
<dbReference type="EMBL" id="LXQD01000119">
    <property type="protein sequence ID" value="RCJ37403.1"/>
    <property type="molecule type" value="Genomic_DNA"/>
</dbReference>
<keyword evidence="1" id="KW-0597">Phosphoprotein</keyword>
<gene>
    <name evidence="3" type="ORF">A6770_40245</name>
</gene>
<name>A0A367RNZ6_9NOSO</name>
<dbReference type="SUPFAM" id="SSF52172">
    <property type="entry name" value="CheY-like"/>
    <property type="match status" value="1"/>
</dbReference>
<dbReference type="Gene3D" id="3.40.50.2300">
    <property type="match status" value="1"/>
</dbReference>
<dbReference type="PROSITE" id="PS50110">
    <property type="entry name" value="RESPONSE_REGULATORY"/>
    <property type="match status" value="1"/>
</dbReference>
<dbReference type="InterPro" id="IPR011006">
    <property type="entry name" value="CheY-like_superfamily"/>
</dbReference>
<reference evidence="3" key="1">
    <citation type="submission" date="2016-04" db="EMBL/GenBank/DDBJ databases">
        <authorList>
            <person name="Tabuchi Yagui T.R."/>
        </authorList>
    </citation>
    <scope>NUCLEOTIDE SEQUENCE [LARGE SCALE GENOMIC DNA]</scope>
    <source>
        <strain evidence="3">NIES-26</strain>
    </source>
</reference>
<proteinExistence type="predicted"/>
<dbReference type="GO" id="GO:0000160">
    <property type="term" value="P:phosphorelay signal transduction system"/>
    <property type="evidence" value="ECO:0007669"/>
    <property type="project" value="InterPro"/>
</dbReference>
<evidence type="ECO:0000259" key="2">
    <source>
        <dbReference type="PROSITE" id="PS50110"/>
    </source>
</evidence>
<feature type="modified residue" description="4-aspartylphosphate" evidence="1">
    <location>
        <position position="56"/>
    </location>
</feature>
<keyword evidence="4" id="KW-1185">Reference proteome</keyword>
<dbReference type="Pfam" id="PF20274">
    <property type="entry name" value="cREC_REC"/>
    <property type="match status" value="1"/>
</dbReference>
<comment type="caution">
    <text evidence="3">The sequence shown here is derived from an EMBL/GenBank/DDBJ whole genome shotgun (WGS) entry which is preliminary data.</text>
</comment>
<dbReference type="InterPro" id="IPR001789">
    <property type="entry name" value="Sig_transdc_resp-reg_receiver"/>
</dbReference>
<evidence type="ECO:0000313" key="4">
    <source>
        <dbReference type="Proteomes" id="UP000252107"/>
    </source>
</evidence>
<protein>
    <recommendedName>
        <fullName evidence="2">Response regulatory domain-containing protein</fullName>
    </recommendedName>
</protein>
<organism evidence="3 4">
    <name type="scientific">Nostoc minutum NIES-26</name>
    <dbReference type="NCBI Taxonomy" id="1844469"/>
    <lineage>
        <taxon>Bacteria</taxon>
        <taxon>Bacillati</taxon>
        <taxon>Cyanobacteriota</taxon>
        <taxon>Cyanophyceae</taxon>
        <taxon>Nostocales</taxon>
        <taxon>Nostocaceae</taxon>
        <taxon>Nostoc</taxon>
    </lineage>
</organism>
<sequence>MLQSQAPLKVLLIEDTEERQQILTSLYRSHAWVLVNTGKRAIILLEAYDFDIISIDYNLRGELNGVDVAQCLRYSRNQNARIIIHSILKESNLYWQSSLMLSLIPYQRLLVLIKGLNILEVKLMN</sequence>
<dbReference type="AlphaFoldDB" id="A0A367RNZ6"/>
<dbReference type="InterPro" id="IPR046909">
    <property type="entry name" value="cREC_REC"/>
</dbReference>